<name>A0A1D2QTW5_9GAMM</name>
<evidence type="ECO:0000259" key="3">
    <source>
        <dbReference type="Pfam" id="PF20148"/>
    </source>
</evidence>
<evidence type="ECO:0000313" key="6">
    <source>
        <dbReference type="Proteomes" id="UP000242502"/>
    </source>
</evidence>
<evidence type="ECO:0000313" key="5">
    <source>
        <dbReference type="EMBL" id="ODS25032.1"/>
    </source>
</evidence>
<dbReference type="AlphaFoldDB" id="A0A1D2QTW5"/>
<keyword evidence="1" id="KW-0677">Repeat</keyword>
<gene>
    <name evidence="5" type="ORF">AB835_00565</name>
</gene>
<organism evidence="5 6">
    <name type="scientific">Candidatus Endobugula sertula</name>
    <name type="common">Bugula neritina bacterial symbiont</name>
    <dbReference type="NCBI Taxonomy" id="62101"/>
    <lineage>
        <taxon>Bacteria</taxon>
        <taxon>Pseudomonadati</taxon>
        <taxon>Pseudomonadota</taxon>
        <taxon>Gammaproteobacteria</taxon>
        <taxon>Cellvibrionales</taxon>
        <taxon>Cellvibrionaceae</taxon>
        <taxon>Candidatus Endobugula</taxon>
    </lineage>
</organism>
<dbReference type="Gene3D" id="2.180.10.10">
    <property type="entry name" value="RHS repeat-associated core"/>
    <property type="match status" value="1"/>
</dbReference>
<keyword evidence="2" id="KW-0732">Signal</keyword>
<sequence>MLSFNDKTLFFFCSLSMAVLLPFQTQACSLGIIFPANGTIFKTPEAVVFGQGSATTEEGDQGSVTATLNGTTVLSFSGSFSTATSFFGSRGVSVTLQPGVNIFNARGSVGGCSASVSMVYEPEESPSNNGYSSNNTCHPINISTGNKFFSELQYSGSGASPLILSKAYNSNSTHQYWWFSYLQYLDIHDGLVQAYRHDGQVINFTEESTGTFTAPFQRKERLSFAANKYSLRLADNTVETYNSNGQLVSIWHPSNIIHTISYTNNNTITITRHNEQLTLNLTGDNLTQVTLPDGSNINYSYDNVNTVSRLKSVAYADGSTKSYVYGNAEFPLYITEILDENGNSISSVSYDDQGRAISSEVGGLGSGIERTEIEYHADGTRTVTNSLGKQNTYHFTQFNGEYKMTRVEGHASDNCASANQAYTYDSNGFMASKTNWKGNLTTYVHNARGLETSRTEASGTPQARTITTEWHPTFNLRTKITEPERETVLTYDTNRRLTATEVNPR</sequence>
<evidence type="ECO:0000259" key="4">
    <source>
        <dbReference type="Pfam" id="PF25023"/>
    </source>
</evidence>
<dbReference type="InterPro" id="IPR056823">
    <property type="entry name" value="TEN-like_YD-shell"/>
</dbReference>
<dbReference type="STRING" id="62101.AB835_00565"/>
<accession>A0A1D2QTW5</accession>
<comment type="caution">
    <text evidence="5">The sequence shown here is derived from an EMBL/GenBank/DDBJ whole genome shotgun (WGS) entry which is preliminary data.</text>
</comment>
<reference evidence="5 6" key="1">
    <citation type="journal article" date="2016" name="Appl. Environ. Microbiol.">
        <title>Lack of Overt Genome Reduction in the Bryostatin-Producing Bryozoan Symbiont "Candidatus Endobugula sertula".</title>
        <authorList>
            <person name="Miller I.J."/>
            <person name="Vanee N."/>
            <person name="Fong S.S."/>
            <person name="Lim-Fong G.E."/>
            <person name="Kwan J.C."/>
        </authorList>
    </citation>
    <scope>NUCLEOTIDE SEQUENCE [LARGE SCALE GENOMIC DNA]</scope>
    <source>
        <strain evidence="5">AB1-4</strain>
    </source>
</reference>
<dbReference type="Pfam" id="PF25023">
    <property type="entry name" value="TEN_YD-shell"/>
    <property type="match status" value="1"/>
</dbReference>
<evidence type="ECO:0000256" key="1">
    <source>
        <dbReference type="ARBA" id="ARBA00022737"/>
    </source>
</evidence>
<feature type="signal peptide" evidence="2">
    <location>
        <begin position="1"/>
        <end position="27"/>
    </location>
</feature>
<dbReference type="EMBL" id="MDLC01000002">
    <property type="protein sequence ID" value="ODS25032.1"/>
    <property type="molecule type" value="Genomic_DNA"/>
</dbReference>
<dbReference type="InterPro" id="IPR045351">
    <property type="entry name" value="DUF6531"/>
</dbReference>
<dbReference type="Proteomes" id="UP000242502">
    <property type="component" value="Unassembled WGS sequence"/>
</dbReference>
<feature type="domain" description="Teneurin-like YD-shell" evidence="4">
    <location>
        <begin position="264"/>
        <end position="357"/>
    </location>
</feature>
<feature type="chain" id="PRO_5008906601" description="YD repeat-containing protein" evidence="2">
    <location>
        <begin position="28"/>
        <end position="505"/>
    </location>
</feature>
<feature type="domain" description="DUF6531" evidence="3">
    <location>
        <begin position="138"/>
        <end position="204"/>
    </location>
</feature>
<evidence type="ECO:0000256" key="2">
    <source>
        <dbReference type="SAM" id="SignalP"/>
    </source>
</evidence>
<proteinExistence type="predicted"/>
<evidence type="ECO:0008006" key="7">
    <source>
        <dbReference type="Google" id="ProtNLM"/>
    </source>
</evidence>
<dbReference type="Pfam" id="PF20148">
    <property type="entry name" value="DUF6531"/>
    <property type="match status" value="1"/>
</dbReference>
<protein>
    <recommendedName>
        <fullName evidence="7">YD repeat-containing protein</fullName>
    </recommendedName>
</protein>